<accession>A0A365GWS1</accession>
<keyword evidence="5" id="KW-1185">Reference proteome</keyword>
<comment type="caution">
    <text evidence="4">The sequence shown here is derived from an EMBL/GenBank/DDBJ whole genome shotgun (WGS) entry which is preliminary data.</text>
</comment>
<dbReference type="InterPro" id="IPR042003">
    <property type="entry name" value="Sortase_E"/>
</dbReference>
<feature type="region of interest" description="Disordered" evidence="3">
    <location>
        <begin position="1"/>
        <end position="33"/>
    </location>
</feature>
<evidence type="ECO:0008006" key="6">
    <source>
        <dbReference type="Google" id="ProtNLM"/>
    </source>
</evidence>
<reference evidence="4 5" key="1">
    <citation type="submission" date="2018-06" db="EMBL/GenBank/DDBJ databases">
        <title>Actinomadura craniellae sp. nov. isolated from marine sponge Craniella sp.</title>
        <authorList>
            <person name="Li L."/>
            <person name="Xu Q.H."/>
            <person name="Lin H.W."/>
            <person name="Lu Y.H."/>
        </authorList>
    </citation>
    <scope>NUCLEOTIDE SEQUENCE [LARGE SCALE GENOMIC DNA]</scope>
    <source>
        <strain evidence="4 5">LHW63021</strain>
    </source>
</reference>
<evidence type="ECO:0000256" key="1">
    <source>
        <dbReference type="ARBA" id="ARBA00022801"/>
    </source>
</evidence>
<evidence type="ECO:0000256" key="2">
    <source>
        <dbReference type="PIRSR" id="PIRSR605754-1"/>
    </source>
</evidence>
<evidence type="ECO:0000313" key="4">
    <source>
        <dbReference type="EMBL" id="RAY11271.1"/>
    </source>
</evidence>
<dbReference type="Pfam" id="PF04203">
    <property type="entry name" value="Sortase"/>
    <property type="match status" value="1"/>
</dbReference>
<keyword evidence="1" id="KW-0378">Hydrolase</keyword>
<proteinExistence type="predicted"/>
<organism evidence="4 5">
    <name type="scientific">Actinomadura craniellae</name>
    <dbReference type="NCBI Taxonomy" id="2231787"/>
    <lineage>
        <taxon>Bacteria</taxon>
        <taxon>Bacillati</taxon>
        <taxon>Actinomycetota</taxon>
        <taxon>Actinomycetes</taxon>
        <taxon>Streptosporangiales</taxon>
        <taxon>Thermomonosporaceae</taxon>
        <taxon>Actinomadura</taxon>
    </lineage>
</organism>
<gene>
    <name evidence="4" type="ORF">DPM19_31465</name>
</gene>
<feature type="active site" description="Proton donor/acceptor" evidence="2">
    <location>
        <position position="129"/>
    </location>
</feature>
<dbReference type="Proteomes" id="UP000251891">
    <property type="component" value="Unassembled WGS sequence"/>
</dbReference>
<dbReference type="GO" id="GO:0016787">
    <property type="term" value="F:hydrolase activity"/>
    <property type="evidence" value="ECO:0007669"/>
    <property type="project" value="UniProtKB-KW"/>
</dbReference>
<name>A0A365GWS1_9ACTN</name>
<dbReference type="NCBIfam" id="TIGR01076">
    <property type="entry name" value="sortase_fam"/>
    <property type="match status" value="1"/>
</dbReference>
<dbReference type="InterPro" id="IPR023365">
    <property type="entry name" value="Sortase_dom-sf"/>
</dbReference>
<dbReference type="Gene3D" id="2.40.260.10">
    <property type="entry name" value="Sortase"/>
    <property type="match status" value="1"/>
</dbReference>
<dbReference type="SUPFAM" id="SSF63817">
    <property type="entry name" value="Sortase"/>
    <property type="match status" value="1"/>
</dbReference>
<dbReference type="EMBL" id="QLYX01000020">
    <property type="protein sequence ID" value="RAY11271.1"/>
    <property type="molecule type" value="Genomic_DNA"/>
</dbReference>
<feature type="active site" description="Acyl-thioester intermediate" evidence="2">
    <location>
        <position position="197"/>
    </location>
</feature>
<evidence type="ECO:0000313" key="5">
    <source>
        <dbReference type="Proteomes" id="UP000251891"/>
    </source>
</evidence>
<evidence type="ECO:0000256" key="3">
    <source>
        <dbReference type="SAM" id="MobiDB-lite"/>
    </source>
</evidence>
<dbReference type="CDD" id="cd05830">
    <property type="entry name" value="Sortase_E"/>
    <property type="match status" value="1"/>
</dbReference>
<sequence>MHHRPARGPDGERGSVRPGAPPLARPSNARNSEVGMRSVRLALAALLVVALSVPPAAPTAAAPAAVPAAAPKKKKKKTTTVTVHIPRFGRKYRHRVVKGVSQRALTRGIGHYPGTAPPGAIGNMVLAGHRTMHPAPFANIHLLRKGDRIIVKARGRQYVYRVFSLRIVPESNKKIAEPVPFRPGKVPTQRIATLFSCHPKGSRTKRYVAFARMA</sequence>
<protein>
    <recommendedName>
        <fullName evidence="6">Class E sortase</fullName>
    </recommendedName>
</protein>
<dbReference type="AlphaFoldDB" id="A0A365GWS1"/>
<dbReference type="InterPro" id="IPR005754">
    <property type="entry name" value="Sortase"/>
</dbReference>